<sequence length="634" mass="70198">MKSLWLLVFFGGLTCSSFLAQGTTSVDPQRVPYRLLLAGGGLATCSSMALKNCTEEGKQILATVPGKTTLLYRLSQAKLARLSQAPWWQPERAILRDDWLALLKRVYAVHGEKDWPKTAFLELLKSSEIEVNGREIVGKSLLSSLNDQEWFGSLDLLEEAQFRGGERSKEIVALSYNRNPFSVEIYQQFVQMAAQVRVAKQSLAMQKEAQTELVPPKIGVITASSRDPFEAVDFYTGVFAAAGAEAVWVPIDAAMLATRRHAAIVDGVYDCSELDNNREVLLKSFERERIYPHLIERQRVMCQQVDRVSRLLKSLDGVFFNGGDQSLTRAALVEPDGSDSEWLSIIRQQYEGGLLTVGGTSAGTAVMSGKLGEKTPPMISNGSSYQGLTGGAIAVSAPSSRCTPEQTCGDEFAGEKMLLGDSLTYHANGGLRLFPWGVLDTHFSERGRQGRLMKLAVDTDTRFGFGVDEATALQVAGPEYSADRSTVFRVIGQGGVYLIDTHDTQIIDTPKGKKLKGVISHYLTRDDTASLSTVQQLQIQFASWKKRPVEHQMVAKRLTSEDLLVADHYKKLAEAFCYSRASKANGRSYRRDPEWWLTLSKTEQTQIAVAKVDVNGEPRHWCSYQHMLVTFEPG</sequence>
<dbReference type="OrthoDB" id="9799980at2"/>
<evidence type="ECO:0000256" key="1">
    <source>
        <dbReference type="SAM" id="SignalP"/>
    </source>
</evidence>
<gene>
    <name evidence="2" type="ORF">DU002_09815</name>
</gene>
<dbReference type="SUPFAM" id="SSF52317">
    <property type="entry name" value="Class I glutamine amidotransferase-like"/>
    <property type="match status" value="1"/>
</dbReference>
<dbReference type="EMBL" id="QPID01000005">
    <property type="protein sequence ID" value="RCU49914.1"/>
    <property type="molecule type" value="Genomic_DNA"/>
</dbReference>
<organism evidence="2 3">
    <name type="scientific">Corallincola holothuriorum</name>
    <dbReference type="NCBI Taxonomy" id="2282215"/>
    <lineage>
        <taxon>Bacteria</taxon>
        <taxon>Pseudomonadati</taxon>
        <taxon>Pseudomonadota</taxon>
        <taxon>Gammaproteobacteria</taxon>
        <taxon>Alteromonadales</taxon>
        <taxon>Psychromonadaceae</taxon>
        <taxon>Corallincola</taxon>
    </lineage>
</organism>
<reference evidence="2 3" key="1">
    <citation type="submission" date="2018-07" db="EMBL/GenBank/DDBJ databases">
        <title>Corallincola holothuriorum sp. nov., a new facultative anaerobe isolated from sea cucumber Apostichopus japonicus.</title>
        <authorList>
            <person name="Xia H."/>
        </authorList>
    </citation>
    <scope>NUCLEOTIDE SEQUENCE [LARGE SCALE GENOMIC DNA]</scope>
    <source>
        <strain evidence="2 3">C4</strain>
    </source>
</reference>
<dbReference type="PANTHER" id="PTHR36175:SF1">
    <property type="entry name" value="CYANOPHYCINASE"/>
    <property type="match status" value="1"/>
</dbReference>
<protein>
    <recommendedName>
        <fullName evidence="4">Cyanophycinase</fullName>
    </recommendedName>
</protein>
<name>A0A368NJU7_9GAMM</name>
<dbReference type="PANTHER" id="PTHR36175">
    <property type="entry name" value="CYANOPHYCINASE"/>
    <property type="match status" value="1"/>
</dbReference>
<evidence type="ECO:0008006" key="4">
    <source>
        <dbReference type="Google" id="ProtNLM"/>
    </source>
</evidence>
<evidence type="ECO:0000313" key="2">
    <source>
        <dbReference type="EMBL" id="RCU49914.1"/>
    </source>
</evidence>
<dbReference type="AlphaFoldDB" id="A0A368NJU7"/>
<accession>A0A368NJU7</accession>
<dbReference type="Proteomes" id="UP000252558">
    <property type="component" value="Unassembled WGS sequence"/>
</dbReference>
<dbReference type="InterPro" id="IPR029062">
    <property type="entry name" value="Class_I_gatase-like"/>
</dbReference>
<keyword evidence="1" id="KW-0732">Signal</keyword>
<evidence type="ECO:0000313" key="3">
    <source>
        <dbReference type="Proteomes" id="UP000252558"/>
    </source>
</evidence>
<feature type="signal peptide" evidence="1">
    <location>
        <begin position="1"/>
        <end position="20"/>
    </location>
</feature>
<dbReference type="CDD" id="cd03145">
    <property type="entry name" value="GAT1_cyanophycinase"/>
    <property type="match status" value="1"/>
</dbReference>
<proteinExistence type="predicted"/>
<feature type="chain" id="PRO_5017074853" description="Cyanophycinase" evidence="1">
    <location>
        <begin position="21"/>
        <end position="634"/>
    </location>
</feature>
<comment type="caution">
    <text evidence="2">The sequence shown here is derived from an EMBL/GenBank/DDBJ whole genome shotgun (WGS) entry which is preliminary data.</text>
</comment>
<dbReference type="Gene3D" id="3.40.50.880">
    <property type="match status" value="1"/>
</dbReference>
<dbReference type="RefSeq" id="WP_114338201.1">
    <property type="nucleotide sequence ID" value="NZ_QPID01000005.1"/>
</dbReference>
<keyword evidence="3" id="KW-1185">Reference proteome</keyword>